<dbReference type="Pfam" id="PF00589">
    <property type="entry name" value="Phage_integrase"/>
    <property type="match status" value="1"/>
</dbReference>
<dbReference type="SUPFAM" id="SSF56349">
    <property type="entry name" value="DNA breaking-rejoining enzymes"/>
    <property type="match status" value="1"/>
</dbReference>
<feature type="domain" description="Tyr recombinase" evidence="4">
    <location>
        <begin position="119"/>
        <end position="305"/>
    </location>
</feature>
<organism evidence="5 6">
    <name type="scientific">Ligilactobacillus murinus DSM 20452 = NBRC 14221</name>
    <dbReference type="NCBI Taxonomy" id="1423772"/>
    <lineage>
        <taxon>Bacteria</taxon>
        <taxon>Bacillati</taxon>
        <taxon>Bacillota</taxon>
        <taxon>Bacilli</taxon>
        <taxon>Lactobacillales</taxon>
        <taxon>Lactobacillaceae</taxon>
        <taxon>Ligilactobacillus</taxon>
    </lineage>
</organism>
<dbReference type="EMBL" id="AYYN01000099">
    <property type="protein sequence ID" value="KRM74329.1"/>
    <property type="molecule type" value="Genomic_DNA"/>
</dbReference>
<protein>
    <submittedName>
        <fullName evidence="5">Phage family integrase</fullName>
    </submittedName>
</protein>
<dbReference type="PANTHER" id="PTHR30349">
    <property type="entry name" value="PHAGE INTEGRASE-RELATED"/>
    <property type="match status" value="1"/>
</dbReference>
<dbReference type="GO" id="GO:0006310">
    <property type="term" value="P:DNA recombination"/>
    <property type="evidence" value="ECO:0007669"/>
    <property type="project" value="UniProtKB-KW"/>
</dbReference>
<evidence type="ECO:0000313" key="6">
    <source>
        <dbReference type="Proteomes" id="UP000051612"/>
    </source>
</evidence>
<dbReference type="PANTHER" id="PTHR30349:SF64">
    <property type="entry name" value="PROPHAGE INTEGRASE INTD-RELATED"/>
    <property type="match status" value="1"/>
</dbReference>
<evidence type="ECO:0000256" key="1">
    <source>
        <dbReference type="ARBA" id="ARBA00008857"/>
    </source>
</evidence>
<dbReference type="InterPro" id="IPR010998">
    <property type="entry name" value="Integrase_recombinase_N"/>
</dbReference>
<dbReference type="InterPro" id="IPR002104">
    <property type="entry name" value="Integrase_catalytic"/>
</dbReference>
<evidence type="ECO:0000256" key="2">
    <source>
        <dbReference type="ARBA" id="ARBA00023125"/>
    </source>
</evidence>
<comment type="similarity">
    <text evidence="1">Belongs to the 'phage' integrase family.</text>
</comment>
<evidence type="ECO:0000259" key="4">
    <source>
        <dbReference type="PROSITE" id="PS51898"/>
    </source>
</evidence>
<name>A0A0R2BCX6_9LACO</name>
<dbReference type="InterPro" id="IPR050090">
    <property type="entry name" value="Tyrosine_recombinase_XerCD"/>
</dbReference>
<proteinExistence type="inferred from homology"/>
<evidence type="ECO:0000313" key="5">
    <source>
        <dbReference type="EMBL" id="KRM74329.1"/>
    </source>
</evidence>
<dbReference type="CDD" id="cd01189">
    <property type="entry name" value="INT_ICEBs1_C_like"/>
    <property type="match status" value="1"/>
</dbReference>
<sequence>MGEQKMENNKNTKHELFHEYYARWINIYKEGAIRRVTMQKYKMTQQWLVKLIPNLEVCQLNRTTYQQLLNDYAKYHERQTTMDFHHQLKAAILDAVDEGWINRDPTRKAIIKGKTPREKKQKFLNQFEVHKLLSDLDLGPKINWDWMILLIAKTGMRFSEALALTPADFDFLHQTVRVNKTWDYKNDTGFMPTKNFTSNRKIQIDWQTVIQFTELLKGLPEDEPIFVKGKVWNSTPNKRLERHCKNVGIPVITIHGLRHTHASLLLFAGVSIASVARRLGHASMTTTQKTYLHIIAELENKDVDLVMRSLSGLSN</sequence>
<keyword evidence="3" id="KW-0233">DNA recombination</keyword>
<dbReference type="GO" id="GO:0003677">
    <property type="term" value="F:DNA binding"/>
    <property type="evidence" value="ECO:0007669"/>
    <property type="project" value="UniProtKB-KW"/>
</dbReference>
<dbReference type="Gene3D" id="1.10.443.10">
    <property type="entry name" value="Intergrase catalytic core"/>
    <property type="match status" value="1"/>
</dbReference>
<keyword evidence="2" id="KW-0238">DNA-binding</keyword>
<evidence type="ECO:0000256" key="3">
    <source>
        <dbReference type="ARBA" id="ARBA00023172"/>
    </source>
</evidence>
<dbReference type="Proteomes" id="UP000051612">
    <property type="component" value="Unassembled WGS sequence"/>
</dbReference>
<dbReference type="PROSITE" id="PS51898">
    <property type="entry name" value="TYR_RECOMBINASE"/>
    <property type="match status" value="1"/>
</dbReference>
<dbReference type="InterPro" id="IPR011010">
    <property type="entry name" value="DNA_brk_join_enz"/>
</dbReference>
<dbReference type="InterPro" id="IPR013762">
    <property type="entry name" value="Integrase-like_cat_sf"/>
</dbReference>
<dbReference type="GO" id="GO:0015074">
    <property type="term" value="P:DNA integration"/>
    <property type="evidence" value="ECO:0007669"/>
    <property type="project" value="InterPro"/>
</dbReference>
<dbReference type="PATRIC" id="fig|1423772.3.peg.498"/>
<gene>
    <name evidence="5" type="ORF">FC48_GL000459</name>
</gene>
<dbReference type="Gene3D" id="1.10.150.130">
    <property type="match status" value="1"/>
</dbReference>
<dbReference type="AlphaFoldDB" id="A0A0R2BCX6"/>
<accession>A0A0R2BCX6</accession>
<reference evidence="5 6" key="1">
    <citation type="journal article" date="2015" name="Genome Announc.">
        <title>Expanding the biotechnology potential of lactobacilli through comparative genomics of 213 strains and associated genera.</title>
        <authorList>
            <person name="Sun Z."/>
            <person name="Harris H.M."/>
            <person name="McCann A."/>
            <person name="Guo C."/>
            <person name="Argimon S."/>
            <person name="Zhang W."/>
            <person name="Yang X."/>
            <person name="Jeffery I.B."/>
            <person name="Cooney J.C."/>
            <person name="Kagawa T.F."/>
            <person name="Liu W."/>
            <person name="Song Y."/>
            <person name="Salvetti E."/>
            <person name="Wrobel A."/>
            <person name="Rasinkangas P."/>
            <person name="Parkhill J."/>
            <person name="Rea M.C."/>
            <person name="O'Sullivan O."/>
            <person name="Ritari J."/>
            <person name="Douillard F.P."/>
            <person name="Paul Ross R."/>
            <person name="Yang R."/>
            <person name="Briner A.E."/>
            <person name="Felis G.E."/>
            <person name="de Vos W.M."/>
            <person name="Barrangou R."/>
            <person name="Klaenhammer T.R."/>
            <person name="Caufield P.W."/>
            <person name="Cui Y."/>
            <person name="Zhang H."/>
            <person name="O'Toole P.W."/>
        </authorList>
    </citation>
    <scope>NUCLEOTIDE SEQUENCE [LARGE SCALE GENOMIC DNA]</scope>
    <source>
        <strain evidence="5 6">DSM 20452</strain>
    </source>
</reference>
<comment type="caution">
    <text evidence="5">The sequence shown here is derived from an EMBL/GenBank/DDBJ whole genome shotgun (WGS) entry which is preliminary data.</text>
</comment>